<dbReference type="InterPro" id="IPR036055">
    <property type="entry name" value="LDL_receptor-like_sf"/>
</dbReference>
<dbReference type="EMBL" id="JAIWYP010000004">
    <property type="protein sequence ID" value="KAH3832361.1"/>
    <property type="molecule type" value="Genomic_DNA"/>
</dbReference>
<gene>
    <name evidence="3" type="ORF">DPMN_105646</name>
</gene>
<evidence type="ECO:0000313" key="3">
    <source>
        <dbReference type="EMBL" id="KAH3832361.1"/>
    </source>
</evidence>
<comment type="caution">
    <text evidence="3">The sequence shown here is derived from an EMBL/GenBank/DDBJ whole genome shotgun (WGS) entry which is preliminary data.</text>
</comment>
<evidence type="ECO:0000256" key="1">
    <source>
        <dbReference type="ARBA" id="ARBA00023157"/>
    </source>
</evidence>
<sequence length="241" mass="26342">MHVRATLLYTRNDQNVDTSEKIKCNTPVHHKRITYNFYGQTGDKVYIYVSPTKNTQSQVSDLEIHACYTPEVATTIAPTPLTTTPEPITCYFSCDAGSTCVHAEELCDGKCNCYDCRDEENCTTTTPADVCGGFGYEPVICGGAAGATCPRPSDRCTYFPGADFGPCCRANEYKTDDLRLVLEETTTTTKFETTTPAQNGTVQCVESDLHIHETRYRLCNQPPPGPGGAMCAGDATGRRLN</sequence>
<reference evidence="3" key="2">
    <citation type="submission" date="2020-11" db="EMBL/GenBank/DDBJ databases">
        <authorList>
            <person name="McCartney M.A."/>
            <person name="Auch B."/>
            <person name="Kono T."/>
            <person name="Mallez S."/>
            <person name="Becker A."/>
            <person name="Gohl D.M."/>
            <person name="Silverstein K.A.T."/>
            <person name="Koren S."/>
            <person name="Bechman K.B."/>
            <person name="Herman A."/>
            <person name="Abrahante J.E."/>
            <person name="Garbe J."/>
        </authorList>
    </citation>
    <scope>NUCLEOTIDE SEQUENCE</scope>
    <source>
        <strain evidence="3">Duluth1</strain>
        <tissue evidence="3">Whole animal</tissue>
    </source>
</reference>
<reference evidence="3" key="1">
    <citation type="journal article" date="2019" name="bioRxiv">
        <title>The Genome of the Zebra Mussel, Dreissena polymorpha: A Resource for Invasive Species Research.</title>
        <authorList>
            <person name="McCartney M.A."/>
            <person name="Auch B."/>
            <person name="Kono T."/>
            <person name="Mallez S."/>
            <person name="Zhang Y."/>
            <person name="Obille A."/>
            <person name="Becker A."/>
            <person name="Abrahante J.E."/>
            <person name="Garbe J."/>
            <person name="Badalamenti J.P."/>
            <person name="Herman A."/>
            <person name="Mangelson H."/>
            <person name="Liachko I."/>
            <person name="Sullivan S."/>
            <person name="Sone E.D."/>
            <person name="Koren S."/>
            <person name="Silverstein K.A.T."/>
            <person name="Beckman K.B."/>
            <person name="Gohl D.M."/>
        </authorList>
    </citation>
    <scope>NUCLEOTIDE SEQUENCE</scope>
    <source>
        <strain evidence="3">Duluth1</strain>
        <tissue evidence="3">Whole animal</tissue>
    </source>
</reference>
<evidence type="ECO:0000313" key="4">
    <source>
        <dbReference type="Proteomes" id="UP000828390"/>
    </source>
</evidence>
<dbReference type="AlphaFoldDB" id="A0A9D4K3K6"/>
<evidence type="ECO:0000256" key="2">
    <source>
        <dbReference type="PROSITE-ProRule" id="PRU00124"/>
    </source>
</evidence>
<accession>A0A9D4K3K6</accession>
<keyword evidence="4" id="KW-1185">Reference proteome</keyword>
<dbReference type="SMART" id="SM00192">
    <property type="entry name" value="LDLa"/>
    <property type="match status" value="1"/>
</dbReference>
<keyword evidence="1 2" id="KW-1015">Disulfide bond</keyword>
<dbReference type="Gene3D" id="4.10.400.10">
    <property type="entry name" value="Low-density Lipoprotein Receptor"/>
    <property type="match status" value="1"/>
</dbReference>
<organism evidence="3 4">
    <name type="scientific">Dreissena polymorpha</name>
    <name type="common">Zebra mussel</name>
    <name type="synonym">Mytilus polymorpha</name>
    <dbReference type="NCBI Taxonomy" id="45954"/>
    <lineage>
        <taxon>Eukaryota</taxon>
        <taxon>Metazoa</taxon>
        <taxon>Spiralia</taxon>
        <taxon>Lophotrochozoa</taxon>
        <taxon>Mollusca</taxon>
        <taxon>Bivalvia</taxon>
        <taxon>Autobranchia</taxon>
        <taxon>Heteroconchia</taxon>
        <taxon>Euheterodonta</taxon>
        <taxon>Imparidentia</taxon>
        <taxon>Neoheterodontei</taxon>
        <taxon>Myida</taxon>
        <taxon>Dreissenoidea</taxon>
        <taxon>Dreissenidae</taxon>
        <taxon>Dreissena</taxon>
    </lineage>
</organism>
<dbReference type="CDD" id="cd00112">
    <property type="entry name" value="LDLa"/>
    <property type="match status" value="1"/>
</dbReference>
<feature type="disulfide bond" evidence="2">
    <location>
        <begin position="107"/>
        <end position="122"/>
    </location>
</feature>
<protein>
    <submittedName>
        <fullName evidence="3">Uncharacterized protein</fullName>
    </submittedName>
</protein>
<dbReference type="Proteomes" id="UP000828390">
    <property type="component" value="Unassembled WGS sequence"/>
</dbReference>
<proteinExistence type="predicted"/>
<name>A0A9D4K3K6_DREPO</name>
<comment type="caution">
    <text evidence="2">Lacks conserved residue(s) required for the propagation of feature annotation.</text>
</comment>
<dbReference type="InterPro" id="IPR002172">
    <property type="entry name" value="LDrepeatLR_classA_rpt"/>
</dbReference>
<dbReference type="PROSITE" id="PS50068">
    <property type="entry name" value="LDLRA_2"/>
    <property type="match status" value="1"/>
</dbReference>